<dbReference type="InterPro" id="IPR045518">
    <property type="entry name" value="2EXR"/>
</dbReference>
<accession>A0ABR3DFQ5</accession>
<protein>
    <recommendedName>
        <fullName evidence="1">2EXR domain-containing protein</fullName>
    </recommendedName>
</protein>
<dbReference type="Proteomes" id="UP001451303">
    <property type="component" value="Unassembled WGS sequence"/>
</dbReference>
<evidence type="ECO:0000313" key="3">
    <source>
        <dbReference type="Proteomes" id="UP001451303"/>
    </source>
</evidence>
<evidence type="ECO:0000259" key="1">
    <source>
        <dbReference type="Pfam" id="PF20150"/>
    </source>
</evidence>
<sequence>MAATSFHRFMYLPFELRALVWELTAEPRTVDVGLLVKETTQIDHEGHDSGVLERNVSSFTPIPVIVQVCREARQLVAYRQLFSELENIRDGGERRYVWLNLELDIVDIGEALLDDFIPVAASIKRLKFTSDLIITEDMMCLGQCINLKELHIVSSGPFPLNFYDFFKRFPLHCGMENILMVDALLGLVPLKVEYVDSDGRQFTAWTLRSIETDLESRGILWWLRGEAASGSVNL</sequence>
<proteinExistence type="predicted"/>
<dbReference type="Pfam" id="PF20150">
    <property type="entry name" value="2EXR"/>
    <property type="match status" value="1"/>
</dbReference>
<feature type="domain" description="2EXR" evidence="1">
    <location>
        <begin position="6"/>
        <end position="106"/>
    </location>
</feature>
<dbReference type="PANTHER" id="PTHR35910:SF1">
    <property type="entry name" value="2EXR DOMAIN-CONTAINING PROTEIN"/>
    <property type="match status" value="1"/>
</dbReference>
<keyword evidence="3" id="KW-1185">Reference proteome</keyword>
<dbReference type="PANTHER" id="PTHR35910">
    <property type="entry name" value="2EXR DOMAIN-CONTAINING PROTEIN"/>
    <property type="match status" value="1"/>
</dbReference>
<reference evidence="2 3" key="1">
    <citation type="submission" date="2023-09" db="EMBL/GenBank/DDBJ databases">
        <title>Multi-omics analysis of a traditional fermented food reveals byproduct-associated fungal strains for waste-to-food upcycling.</title>
        <authorList>
            <consortium name="Lawrence Berkeley National Laboratory"/>
            <person name="Rekdal V.M."/>
            <person name="Villalobos-Escobedo J.M."/>
            <person name="Rodriguez-Valeron N."/>
            <person name="Garcia M.O."/>
            <person name="Vasquez D.P."/>
            <person name="Damayanti I."/>
            <person name="Sorensen P.M."/>
            <person name="Baidoo E.E."/>
            <person name="De Carvalho A.C."/>
            <person name="Riley R."/>
            <person name="Lipzen A."/>
            <person name="He G."/>
            <person name="Yan M."/>
            <person name="Haridas S."/>
            <person name="Daum C."/>
            <person name="Yoshinaga Y."/>
            <person name="Ng V."/>
            <person name="Grigoriev I.V."/>
            <person name="Munk R."/>
            <person name="Nuraida L."/>
            <person name="Wijaya C.H."/>
            <person name="Morales P.-C."/>
            <person name="Keasling J.D."/>
        </authorList>
    </citation>
    <scope>NUCLEOTIDE SEQUENCE [LARGE SCALE GENOMIC DNA]</scope>
    <source>
        <strain evidence="2 3">FGSC 2613</strain>
    </source>
</reference>
<comment type="caution">
    <text evidence="2">The sequence shown here is derived from an EMBL/GenBank/DDBJ whole genome shotgun (WGS) entry which is preliminary data.</text>
</comment>
<organism evidence="2 3">
    <name type="scientific">Neurospora intermedia</name>
    <dbReference type="NCBI Taxonomy" id="5142"/>
    <lineage>
        <taxon>Eukaryota</taxon>
        <taxon>Fungi</taxon>
        <taxon>Dikarya</taxon>
        <taxon>Ascomycota</taxon>
        <taxon>Pezizomycotina</taxon>
        <taxon>Sordariomycetes</taxon>
        <taxon>Sordariomycetidae</taxon>
        <taxon>Sordariales</taxon>
        <taxon>Sordariaceae</taxon>
        <taxon>Neurospora</taxon>
    </lineage>
</organism>
<name>A0ABR3DFQ5_NEUIN</name>
<gene>
    <name evidence="2" type="ORF">QR685DRAFT_561283</name>
</gene>
<evidence type="ECO:0000313" key="2">
    <source>
        <dbReference type="EMBL" id="KAL0471510.1"/>
    </source>
</evidence>
<dbReference type="EMBL" id="JAVLET010000003">
    <property type="protein sequence ID" value="KAL0471510.1"/>
    <property type="molecule type" value="Genomic_DNA"/>
</dbReference>